<evidence type="ECO:0000256" key="1">
    <source>
        <dbReference type="SAM" id="MobiDB-lite"/>
    </source>
</evidence>
<organism evidence="2 3">
    <name type="scientific">Acidocella aminolytica 101 = DSM 11237</name>
    <dbReference type="NCBI Taxonomy" id="1120923"/>
    <lineage>
        <taxon>Bacteria</taxon>
        <taxon>Pseudomonadati</taxon>
        <taxon>Pseudomonadota</taxon>
        <taxon>Alphaproteobacteria</taxon>
        <taxon>Acetobacterales</taxon>
        <taxon>Acidocellaceae</taxon>
        <taxon>Acidocella</taxon>
    </lineage>
</organism>
<reference evidence="2 3" key="1">
    <citation type="submission" date="2012-11" db="EMBL/GenBank/DDBJ databases">
        <title>Whole genome sequence of Acidocella aminolytica 101 = DSM 11237.</title>
        <authorList>
            <person name="Azuma Y."/>
            <person name="Higashiura N."/>
            <person name="Hirakawa H."/>
            <person name="Matsushita K."/>
        </authorList>
    </citation>
    <scope>NUCLEOTIDE SEQUENCE [LARGE SCALE GENOMIC DNA]</scope>
    <source>
        <strain evidence="3">101 / DSM 11237</strain>
    </source>
</reference>
<accession>A0A0D6PM03</accession>
<name>A0A0D6PM03_9PROT</name>
<protein>
    <submittedName>
        <fullName evidence="2">Uncharacterized protein</fullName>
    </submittedName>
</protein>
<gene>
    <name evidence="2" type="ORF">Aam_120_008</name>
</gene>
<proteinExistence type="predicted"/>
<keyword evidence="3" id="KW-1185">Reference proteome</keyword>
<evidence type="ECO:0000313" key="2">
    <source>
        <dbReference type="EMBL" id="GAN81824.1"/>
    </source>
</evidence>
<dbReference type="Proteomes" id="UP000032668">
    <property type="component" value="Unassembled WGS sequence"/>
</dbReference>
<dbReference type="EMBL" id="BANC01000118">
    <property type="protein sequence ID" value="GAN81824.1"/>
    <property type="molecule type" value="Genomic_DNA"/>
</dbReference>
<sequence>MDGTPSGTGTQPQVRESPKQRMRFAVSVMEILLVGKSLAKRQGGGNLPEAASVLNLSHMMNSPCPAQQPWWRSV</sequence>
<feature type="region of interest" description="Disordered" evidence="1">
    <location>
        <begin position="1"/>
        <end position="21"/>
    </location>
</feature>
<evidence type="ECO:0000313" key="3">
    <source>
        <dbReference type="Proteomes" id="UP000032668"/>
    </source>
</evidence>
<comment type="caution">
    <text evidence="2">The sequence shown here is derived from an EMBL/GenBank/DDBJ whole genome shotgun (WGS) entry which is preliminary data.</text>
</comment>
<dbReference type="AlphaFoldDB" id="A0A0D6PM03"/>
<feature type="compositionally biased region" description="Polar residues" evidence="1">
    <location>
        <begin position="1"/>
        <end position="14"/>
    </location>
</feature>